<evidence type="ECO:0000256" key="1">
    <source>
        <dbReference type="SAM" id="SignalP"/>
    </source>
</evidence>
<name>A0A8H7E7H0_9EURO</name>
<reference evidence="2" key="1">
    <citation type="submission" date="2020-02" db="EMBL/GenBank/DDBJ databases">
        <authorList>
            <person name="Palmer J.M."/>
        </authorList>
    </citation>
    <scope>NUCLEOTIDE SEQUENCE</scope>
    <source>
        <strain evidence="2">EPUS1.4</strain>
        <tissue evidence="2">Thallus</tissue>
    </source>
</reference>
<organism evidence="2 3">
    <name type="scientific">Endocarpon pusillum</name>
    <dbReference type="NCBI Taxonomy" id="364733"/>
    <lineage>
        <taxon>Eukaryota</taxon>
        <taxon>Fungi</taxon>
        <taxon>Dikarya</taxon>
        <taxon>Ascomycota</taxon>
        <taxon>Pezizomycotina</taxon>
        <taxon>Eurotiomycetes</taxon>
        <taxon>Chaetothyriomycetidae</taxon>
        <taxon>Verrucariales</taxon>
        <taxon>Verrucariaceae</taxon>
        <taxon>Endocarpon</taxon>
    </lineage>
</organism>
<keyword evidence="3" id="KW-1185">Reference proteome</keyword>
<protein>
    <recommendedName>
        <fullName evidence="4">Fungal N-terminal domain-containing protein</fullName>
    </recommendedName>
</protein>
<sequence>MIEPITTALALAAVIAASVSAFKDGKSLLSKWRRKKATGQQNCQQCDELDRALNRSATDIQRDFGQLSCALGPKFACGDKDSIHAIQMSLTKFNRTLIQALKAALGQNVMVNLRQLLNTTRTLHEDIVSNMTSLSNRVKLSHPIQRSVCHQNNTSIEDRSSSVLEPSAPLPAFEDYAAAPIPDYTPLDTIPGLRRNLDTISTISSNAQHTAEGLRETLKALSVQSEQSIRQVAVENLPSEILVQARLRALSRSP</sequence>
<keyword evidence="1" id="KW-0732">Signal</keyword>
<comment type="caution">
    <text evidence="2">The sequence shown here is derived from an EMBL/GenBank/DDBJ whole genome shotgun (WGS) entry which is preliminary data.</text>
</comment>
<dbReference type="Proteomes" id="UP000606974">
    <property type="component" value="Unassembled WGS sequence"/>
</dbReference>
<evidence type="ECO:0000313" key="3">
    <source>
        <dbReference type="Proteomes" id="UP000606974"/>
    </source>
</evidence>
<evidence type="ECO:0000313" key="2">
    <source>
        <dbReference type="EMBL" id="KAF7512127.1"/>
    </source>
</evidence>
<accession>A0A8H7E7H0</accession>
<feature type="chain" id="PRO_5034970653" description="Fungal N-terminal domain-containing protein" evidence="1">
    <location>
        <begin position="22"/>
        <end position="254"/>
    </location>
</feature>
<dbReference type="EMBL" id="JAACFV010000014">
    <property type="protein sequence ID" value="KAF7512127.1"/>
    <property type="molecule type" value="Genomic_DNA"/>
</dbReference>
<gene>
    <name evidence="2" type="ORF">GJ744_002289</name>
</gene>
<proteinExistence type="predicted"/>
<feature type="signal peptide" evidence="1">
    <location>
        <begin position="1"/>
        <end position="21"/>
    </location>
</feature>
<dbReference type="AlphaFoldDB" id="A0A8H7E7H0"/>
<evidence type="ECO:0008006" key="4">
    <source>
        <dbReference type="Google" id="ProtNLM"/>
    </source>
</evidence>